<dbReference type="SUPFAM" id="SSF56784">
    <property type="entry name" value="HAD-like"/>
    <property type="match status" value="1"/>
</dbReference>
<name>A0A372ZS33_9ACTN</name>
<evidence type="ECO:0000313" key="3">
    <source>
        <dbReference type="Proteomes" id="UP000263377"/>
    </source>
</evidence>
<dbReference type="Proteomes" id="UP000263377">
    <property type="component" value="Unassembled WGS sequence"/>
</dbReference>
<gene>
    <name evidence="2" type="ORF">DR950_09820</name>
</gene>
<comment type="caution">
    <text evidence="2">The sequence shown here is derived from an EMBL/GenBank/DDBJ whole genome shotgun (WGS) entry which is preliminary data.</text>
</comment>
<keyword evidence="3" id="KW-1185">Reference proteome</keyword>
<proteinExistence type="predicted"/>
<reference evidence="2 3" key="1">
    <citation type="submission" date="2018-08" db="EMBL/GenBank/DDBJ databases">
        <title>Diversity &amp; Physiological Properties of Lignin-Decomposing Actinobacteria from Soil.</title>
        <authorList>
            <person name="Roh S.G."/>
            <person name="Kim S.B."/>
        </authorList>
    </citation>
    <scope>NUCLEOTIDE SEQUENCE [LARGE SCALE GENOMIC DNA]</scope>
    <source>
        <strain evidence="2 3">MMS17-GH009</strain>
    </source>
</reference>
<dbReference type="NCBIfam" id="TIGR01549">
    <property type="entry name" value="HAD-SF-IA-v1"/>
    <property type="match status" value="1"/>
</dbReference>
<dbReference type="PANTHER" id="PTHR43316">
    <property type="entry name" value="HYDROLASE, HALOACID DELAHOGENASE-RELATED"/>
    <property type="match status" value="1"/>
</dbReference>
<protein>
    <submittedName>
        <fullName evidence="2">HAD family hydrolase</fullName>
    </submittedName>
</protein>
<dbReference type="InterPro" id="IPR036412">
    <property type="entry name" value="HAD-like_sf"/>
</dbReference>
<sequence length="208" mass="22328">MRSVVFDIGETLTSDTRYWGDWARWLGVPTHTMSALVGSVLAEGRDNADAIRIIRPGVDVAAEWRDRQAAGQGDYLDESDLYADVRPALARLREAGLWVGIAGNQNSVVSDLLRGLDLPADAIATSAEWGVSKPSPEFFEQVIEWAPGEPDGIVYVGDHPANDITPARAAGLRTAHLRRGPIGLTTSAPAADWTVNSLTELADALIGQ</sequence>
<evidence type="ECO:0000313" key="2">
    <source>
        <dbReference type="EMBL" id="RGD58047.1"/>
    </source>
</evidence>
<accession>A0A372ZS33</accession>
<keyword evidence="1 2" id="KW-0378">Hydrolase</keyword>
<dbReference type="SFLD" id="SFLDS00003">
    <property type="entry name" value="Haloacid_Dehalogenase"/>
    <property type="match status" value="1"/>
</dbReference>
<evidence type="ECO:0000256" key="1">
    <source>
        <dbReference type="ARBA" id="ARBA00022801"/>
    </source>
</evidence>
<dbReference type="InterPro" id="IPR051540">
    <property type="entry name" value="S-2-haloacid_dehalogenase"/>
</dbReference>
<organism evidence="2 3">
    <name type="scientific">Kitasatospora xanthocidica</name>
    <dbReference type="NCBI Taxonomy" id="83382"/>
    <lineage>
        <taxon>Bacteria</taxon>
        <taxon>Bacillati</taxon>
        <taxon>Actinomycetota</taxon>
        <taxon>Actinomycetes</taxon>
        <taxon>Kitasatosporales</taxon>
        <taxon>Streptomycetaceae</taxon>
        <taxon>Kitasatospora</taxon>
    </lineage>
</organism>
<dbReference type="SFLD" id="SFLDG01129">
    <property type="entry name" value="C1.5:_HAD__Beta-PGM__Phosphata"/>
    <property type="match status" value="1"/>
</dbReference>
<dbReference type="PANTHER" id="PTHR43316:SF3">
    <property type="entry name" value="HALOACID DEHALOGENASE, TYPE II (AFU_ORTHOLOGUE AFUA_2G07750)-RELATED"/>
    <property type="match status" value="1"/>
</dbReference>
<dbReference type="InterPro" id="IPR006439">
    <property type="entry name" value="HAD-SF_hydro_IA"/>
</dbReference>
<dbReference type="InterPro" id="IPR023214">
    <property type="entry name" value="HAD_sf"/>
</dbReference>
<dbReference type="Gene3D" id="3.40.50.1000">
    <property type="entry name" value="HAD superfamily/HAD-like"/>
    <property type="match status" value="1"/>
</dbReference>
<dbReference type="EMBL" id="QVIG01000001">
    <property type="protein sequence ID" value="RGD58047.1"/>
    <property type="molecule type" value="Genomic_DNA"/>
</dbReference>
<dbReference type="GO" id="GO:0016787">
    <property type="term" value="F:hydrolase activity"/>
    <property type="evidence" value="ECO:0007669"/>
    <property type="project" value="UniProtKB-KW"/>
</dbReference>
<dbReference type="AlphaFoldDB" id="A0A372ZS33"/>
<dbReference type="RefSeq" id="WP_117486716.1">
    <property type="nucleotide sequence ID" value="NZ_QVIG01000001.1"/>
</dbReference>
<dbReference type="Pfam" id="PF00702">
    <property type="entry name" value="Hydrolase"/>
    <property type="match status" value="1"/>
</dbReference>